<keyword evidence="3" id="KW-1185">Reference proteome</keyword>
<feature type="transmembrane region" description="Helical" evidence="1">
    <location>
        <begin position="84"/>
        <end position="104"/>
    </location>
</feature>
<protein>
    <submittedName>
        <fullName evidence="2">Uncharacterized protein</fullName>
    </submittedName>
</protein>
<dbReference type="EMBL" id="NHRJ02000022">
    <property type="protein sequence ID" value="PZE19053.1"/>
    <property type="molecule type" value="Genomic_DNA"/>
</dbReference>
<accession>A0A2W1NJ22</accession>
<organism evidence="2 3">
    <name type="scientific">Paenibacillus xerothermodurans</name>
    <dbReference type="NCBI Taxonomy" id="1977292"/>
    <lineage>
        <taxon>Bacteria</taxon>
        <taxon>Bacillati</taxon>
        <taxon>Bacillota</taxon>
        <taxon>Bacilli</taxon>
        <taxon>Bacillales</taxon>
        <taxon>Paenibacillaceae</taxon>
        <taxon>Paenibacillus</taxon>
    </lineage>
</organism>
<feature type="transmembrane region" description="Helical" evidence="1">
    <location>
        <begin position="6"/>
        <end position="25"/>
    </location>
</feature>
<dbReference type="AlphaFoldDB" id="A0A2W1NJ22"/>
<feature type="transmembrane region" description="Helical" evidence="1">
    <location>
        <begin position="56"/>
        <end position="77"/>
    </location>
</feature>
<name>A0A2W1NJ22_PAEXE</name>
<feature type="transmembrane region" description="Helical" evidence="1">
    <location>
        <begin position="185"/>
        <end position="205"/>
    </location>
</feature>
<evidence type="ECO:0000313" key="2">
    <source>
        <dbReference type="EMBL" id="PZE19053.1"/>
    </source>
</evidence>
<sequence>MNVANSYLISFFAWLAILINGLVVFRFKPFNYWKEILIICIFCSSVSSIIQYLNMIILITFLPPVLAILFFTLLTGIRWIYTMIIIMVGVTVSGLLEFGTTYLFHRFDISVTLVMLANDYSMESWYFVGIHLVIALCLYQKRLGFTSLEISRSPRLSDKSLIFTLIFLVANSIAGFFIAFNQSGILYLVLFVFIGFIVFVISNYIRELD</sequence>
<proteinExistence type="predicted"/>
<keyword evidence="1" id="KW-0812">Transmembrane</keyword>
<gene>
    <name evidence="2" type="ORF">CBW46_020330</name>
</gene>
<evidence type="ECO:0000256" key="1">
    <source>
        <dbReference type="SAM" id="Phobius"/>
    </source>
</evidence>
<comment type="caution">
    <text evidence="2">The sequence shown here is derived from an EMBL/GenBank/DDBJ whole genome shotgun (WGS) entry which is preliminary data.</text>
</comment>
<reference evidence="2" key="1">
    <citation type="submission" date="2018-06" db="EMBL/GenBank/DDBJ databases">
        <title>Paenibacillus xerothermodurans sp. nov. an extremely dry heat resistant spore forming bacterium isolated from the soil of Cape Canaveral, Florida.</title>
        <authorList>
            <person name="Seuylemezian A."/>
            <person name="Kaur N."/>
            <person name="Patil P."/>
            <person name="Patil P."/>
            <person name="Mayilraj S."/>
            <person name="Vaishampayan P."/>
        </authorList>
    </citation>
    <scope>NUCLEOTIDE SEQUENCE [LARGE SCALE GENOMIC DNA]</scope>
    <source>
        <strain evidence="2">ATCC 27380</strain>
    </source>
</reference>
<keyword evidence="1" id="KW-0472">Membrane</keyword>
<dbReference type="Proteomes" id="UP000214746">
    <property type="component" value="Unassembled WGS sequence"/>
</dbReference>
<evidence type="ECO:0000313" key="3">
    <source>
        <dbReference type="Proteomes" id="UP000214746"/>
    </source>
</evidence>
<keyword evidence="1" id="KW-1133">Transmembrane helix</keyword>
<feature type="transmembrane region" description="Helical" evidence="1">
    <location>
        <begin position="161"/>
        <end position="179"/>
    </location>
</feature>
<feature type="transmembrane region" description="Helical" evidence="1">
    <location>
        <begin position="124"/>
        <end position="140"/>
    </location>
</feature>